<evidence type="ECO:0000256" key="1">
    <source>
        <dbReference type="ARBA" id="ARBA00000085"/>
    </source>
</evidence>
<dbReference type="InterPro" id="IPR003661">
    <property type="entry name" value="HisK_dim/P_dom"/>
</dbReference>
<comment type="subcellular location">
    <subcellularLocation>
        <location evidence="2">Cell membrane</location>
        <topology evidence="2">Multi-pass membrane protein</topology>
    </subcellularLocation>
</comment>
<dbReference type="Gene3D" id="3.30.565.10">
    <property type="entry name" value="Histidine kinase-like ATPase, C-terminal domain"/>
    <property type="match status" value="1"/>
</dbReference>
<keyword evidence="8" id="KW-0067">ATP-binding</keyword>
<dbReference type="GO" id="GO:0000155">
    <property type="term" value="F:phosphorelay sensor kinase activity"/>
    <property type="evidence" value="ECO:0007669"/>
    <property type="project" value="InterPro"/>
</dbReference>
<evidence type="ECO:0000256" key="6">
    <source>
        <dbReference type="ARBA" id="ARBA00022741"/>
    </source>
</evidence>
<gene>
    <name evidence="13" type="ordered locus">BMD_2010</name>
</gene>
<sequence length="476" mass="54217">MKAKLLTRAKQKVKQKVKQDLFSQTQNRLTFRYSALLMLFLLLFVFIVYALVYVVVSNSQQQNLNSMLKQESRIVQSILIKQAINSSNQQSKEEYKNIVVAGEDQFFYYVISPEGDLIMGNEASERLRSNLLNLIDGWIPIENEVRKERIKAPRPSFEHIEGVKGQNGEGKIDIDLMMAGEPIFYKGQFLGMLYIGKDVSFLYQLLKWLLIIMLSLTVLFVGVAIYISRLMSKRAMVPIETAFQKQKEFVADASHELRTPLSVMLSSINALEMQEEVTEDPFSKKLINNMKAEVKRMTSLVSDLLTLARSDSNKVEKAMMLFDITDAVQKVMESVETLAISKHIDLQLVDTPEKLVVTGDQERLTQLIYILLDNAIKYTTPHGNVNIQVVQHGSECILKVRDTGVGIHPDEKDRIFDRFYRADKSRSRQMGGHGLGLAIAKWIVETHKGKIDVESEQEKGSTFTVRLPMSQKVKKS</sequence>
<evidence type="ECO:0000256" key="5">
    <source>
        <dbReference type="ARBA" id="ARBA00022679"/>
    </source>
</evidence>
<evidence type="ECO:0000256" key="3">
    <source>
        <dbReference type="ARBA" id="ARBA00012438"/>
    </source>
</evidence>
<feature type="domain" description="Histidine kinase" evidence="12">
    <location>
        <begin position="252"/>
        <end position="471"/>
    </location>
</feature>
<dbReference type="CDD" id="cd00082">
    <property type="entry name" value="HisKA"/>
    <property type="match status" value="1"/>
</dbReference>
<evidence type="ECO:0000256" key="2">
    <source>
        <dbReference type="ARBA" id="ARBA00004651"/>
    </source>
</evidence>
<keyword evidence="6" id="KW-0547">Nucleotide-binding</keyword>
<dbReference type="Gene3D" id="1.10.287.130">
    <property type="match status" value="1"/>
</dbReference>
<dbReference type="InterPro" id="IPR003594">
    <property type="entry name" value="HATPase_dom"/>
</dbReference>
<comment type="catalytic activity">
    <reaction evidence="1">
        <text>ATP + protein L-histidine = ADP + protein N-phospho-L-histidine.</text>
        <dbReference type="EC" id="2.7.13.3"/>
    </reaction>
</comment>
<evidence type="ECO:0000313" key="14">
    <source>
        <dbReference type="Proteomes" id="UP000002365"/>
    </source>
</evidence>
<dbReference type="SMART" id="SM00387">
    <property type="entry name" value="HATPase_c"/>
    <property type="match status" value="1"/>
</dbReference>
<dbReference type="PANTHER" id="PTHR45453:SF1">
    <property type="entry name" value="PHOSPHATE REGULON SENSOR PROTEIN PHOR"/>
    <property type="match status" value="1"/>
</dbReference>
<dbReference type="RefSeq" id="WP_013082894.1">
    <property type="nucleotide sequence ID" value="NC_014103.1"/>
</dbReference>
<keyword evidence="11" id="KW-0812">Transmembrane</keyword>
<evidence type="ECO:0000256" key="9">
    <source>
        <dbReference type="ARBA" id="ARBA00023012"/>
    </source>
</evidence>
<dbReference type="CDD" id="cd00075">
    <property type="entry name" value="HATPase"/>
    <property type="match status" value="1"/>
</dbReference>
<keyword evidence="11" id="KW-1133">Transmembrane helix</keyword>
<dbReference type="InterPro" id="IPR050351">
    <property type="entry name" value="BphY/WalK/GraS-like"/>
</dbReference>
<dbReference type="PANTHER" id="PTHR45453">
    <property type="entry name" value="PHOSPHATE REGULON SENSOR PROTEIN PHOR"/>
    <property type="match status" value="1"/>
</dbReference>
<dbReference type="KEGG" id="bmd:BMD_2010"/>
<protein>
    <recommendedName>
        <fullName evidence="3">histidine kinase</fullName>
        <ecNumber evidence="3">2.7.13.3</ecNumber>
    </recommendedName>
</protein>
<dbReference type="InterPro" id="IPR036890">
    <property type="entry name" value="HATPase_C_sf"/>
</dbReference>
<dbReference type="PROSITE" id="PS50109">
    <property type="entry name" value="HIS_KIN"/>
    <property type="match status" value="1"/>
</dbReference>
<keyword evidence="5 13" id="KW-0808">Transferase</keyword>
<dbReference type="InterPro" id="IPR036097">
    <property type="entry name" value="HisK_dim/P_sf"/>
</dbReference>
<dbReference type="Proteomes" id="UP000002365">
    <property type="component" value="Chromosome"/>
</dbReference>
<name>D5DE34_PRIM3</name>
<dbReference type="Pfam" id="PF00512">
    <property type="entry name" value="HisKA"/>
    <property type="match status" value="1"/>
</dbReference>
<evidence type="ECO:0000256" key="8">
    <source>
        <dbReference type="ARBA" id="ARBA00022840"/>
    </source>
</evidence>
<dbReference type="GO" id="GO:0016036">
    <property type="term" value="P:cellular response to phosphate starvation"/>
    <property type="evidence" value="ECO:0007669"/>
    <property type="project" value="TreeGrafter"/>
</dbReference>
<dbReference type="InterPro" id="IPR004358">
    <property type="entry name" value="Sig_transdc_His_kin-like_C"/>
</dbReference>
<dbReference type="SUPFAM" id="SSF47384">
    <property type="entry name" value="Homodimeric domain of signal transducing histidine kinase"/>
    <property type="match status" value="1"/>
</dbReference>
<accession>D5DE34</accession>
<keyword evidence="4" id="KW-0597">Phosphoprotein</keyword>
<dbReference type="GO" id="GO:0004721">
    <property type="term" value="F:phosphoprotein phosphatase activity"/>
    <property type="evidence" value="ECO:0007669"/>
    <property type="project" value="TreeGrafter"/>
</dbReference>
<evidence type="ECO:0000313" key="13">
    <source>
        <dbReference type="EMBL" id="ADF38863.1"/>
    </source>
</evidence>
<dbReference type="SMART" id="SM00388">
    <property type="entry name" value="HisKA"/>
    <property type="match status" value="1"/>
</dbReference>
<evidence type="ECO:0000259" key="12">
    <source>
        <dbReference type="PROSITE" id="PS50109"/>
    </source>
</evidence>
<evidence type="ECO:0000256" key="10">
    <source>
        <dbReference type="ARBA" id="ARBA00023136"/>
    </source>
</evidence>
<dbReference type="Pfam" id="PF02518">
    <property type="entry name" value="HATPase_c"/>
    <property type="match status" value="1"/>
</dbReference>
<keyword evidence="7 13" id="KW-0418">Kinase</keyword>
<reference evidence="13 14" key="1">
    <citation type="journal article" date="2011" name="J. Bacteriol.">
        <title>Genome sequences of the biotechnologically important Bacillus megaterium strains QM B1551 and DSM319.</title>
        <authorList>
            <person name="Eppinger M."/>
            <person name="Bunk B."/>
            <person name="Johns M.A."/>
            <person name="Edirisinghe J.N."/>
            <person name="Kutumbaka K.K."/>
            <person name="Koenig S.S."/>
            <person name="Huot Creasy H."/>
            <person name="Rosovitz M.J."/>
            <person name="Riley D.R."/>
            <person name="Daugherty S."/>
            <person name="Martin M."/>
            <person name="Elbourne L.D."/>
            <person name="Paulsen I."/>
            <person name="Biedendieck R."/>
            <person name="Braun C."/>
            <person name="Grayburn S."/>
            <person name="Dhingra S."/>
            <person name="Lukyanchuk V."/>
            <person name="Ball B."/>
            <person name="Ul-Qamar R."/>
            <person name="Seibel J."/>
            <person name="Bremer E."/>
            <person name="Jahn D."/>
            <person name="Ravel J."/>
            <person name="Vary P.S."/>
        </authorList>
    </citation>
    <scope>NUCLEOTIDE SEQUENCE [LARGE SCALE GENOMIC DNA]</scope>
    <source>
        <strain evidence="14">DSM 319 / IMG 1521</strain>
    </source>
</reference>
<evidence type="ECO:0000256" key="4">
    <source>
        <dbReference type="ARBA" id="ARBA00022553"/>
    </source>
</evidence>
<dbReference type="FunFam" id="1.10.287.130:FF:000001">
    <property type="entry name" value="Two-component sensor histidine kinase"/>
    <property type="match status" value="1"/>
</dbReference>
<organism evidence="13 14">
    <name type="scientific">Priestia megaterium (strain DSM 319 / IMG 1521)</name>
    <name type="common">Bacillus megaterium</name>
    <dbReference type="NCBI Taxonomy" id="592022"/>
    <lineage>
        <taxon>Bacteria</taxon>
        <taxon>Bacillati</taxon>
        <taxon>Bacillota</taxon>
        <taxon>Bacilli</taxon>
        <taxon>Bacillales</taxon>
        <taxon>Bacillaceae</taxon>
        <taxon>Priestia</taxon>
    </lineage>
</organism>
<dbReference type="InterPro" id="IPR005467">
    <property type="entry name" value="His_kinase_dom"/>
</dbReference>
<dbReference type="AlphaFoldDB" id="D5DE34"/>
<dbReference type="EMBL" id="CP001982">
    <property type="protein sequence ID" value="ADF38863.1"/>
    <property type="molecule type" value="Genomic_DNA"/>
</dbReference>
<dbReference type="PRINTS" id="PR00344">
    <property type="entry name" value="BCTRLSENSOR"/>
</dbReference>
<dbReference type="HOGENOM" id="CLU_000445_89_6_9"/>
<keyword evidence="9" id="KW-0902">Two-component regulatory system</keyword>
<evidence type="ECO:0000256" key="11">
    <source>
        <dbReference type="SAM" id="Phobius"/>
    </source>
</evidence>
<proteinExistence type="predicted"/>
<dbReference type="GO" id="GO:0005886">
    <property type="term" value="C:plasma membrane"/>
    <property type="evidence" value="ECO:0007669"/>
    <property type="project" value="UniProtKB-SubCell"/>
</dbReference>
<evidence type="ECO:0000256" key="7">
    <source>
        <dbReference type="ARBA" id="ARBA00022777"/>
    </source>
</evidence>
<keyword evidence="10 11" id="KW-0472">Membrane</keyword>
<dbReference type="EC" id="2.7.13.3" evidence="3"/>
<dbReference type="FunFam" id="3.30.565.10:FF:000006">
    <property type="entry name" value="Sensor histidine kinase WalK"/>
    <property type="match status" value="1"/>
</dbReference>
<dbReference type="GO" id="GO:0005524">
    <property type="term" value="F:ATP binding"/>
    <property type="evidence" value="ECO:0007669"/>
    <property type="project" value="UniProtKB-KW"/>
</dbReference>
<feature type="transmembrane region" description="Helical" evidence="11">
    <location>
        <begin position="35"/>
        <end position="56"/>
    </location>
</feature>
<dbReference type="PATRIC" id="fig|592022.4.peg.1955"/>
<feature type="transmembrane region" description="Helical" evidence="11">
    <location>
        <begin position="205"/>
        <end position="227"/>
    </location>
</feature>
<dbReference type="SUPFAM" id="SSF55874">
    <property type="entry name" value="ATPase domain of HSP90 chaperone/DNA topoisomerase II/histidine kinase"/>
    <property type="match status" value="1"/>
</dbReference>